<evidence type="ECO:0000313" key="3">
    <source>
        <dbReference type="EMBL" id="OTO10089.1"/>
    </source>
</evidence>
<dbReference type="Pfam" id="PF18899">
    <property type="entry name" value="DUF5655"/>
    <property type="match status" value="1"/>
</dbReference>
<evidence type="ECO:0000259" key="1">
    <source>
        <dbReference type="Pfam" id="PF18899"/>
    </source>
</evidence>
<dbReference type="EMBL" id="NGLE01000001">
    <property type="protein sequence ID" value="OTO10089.1"/>
    <property type="molecule type" value="Genomic_DNA"/>
</dbReference>
<keyword evidence="4" id="KW-1185">Reference proteome</keyword>
<reference evidence="3" key="1">
    <citation type="submission" date="2017-05" db="EMBL/GenBank/DDBJ databases">
        <title>The Genome Sequence of Enterococcus sp. 4G2_DIV0659.</title>
        <authorList>
            <consortium name="The Broad Institute Genomics Platform"/>
            <consortium name="The Broad Institute Genomic Center for Infectious Diseases"/>
            <person name="Earl A."/>
            <person name="Manson A."/>
            <person name="Schwartman J."/>
            <person name="Gilmore M."/>
            <person name="Abouelleil A."/>
            <person name="Cao P."/>
            <person name="Chapman S."/>
            <person name="Cusick C."/>
            <person name="Shea T."/>
            <person name="Young S."/>
            <person name="Neafsey D."/>
            <person name="Nusbaum C."/>
            <person name="Birren B."/>
        </authorList>
    </citation>
    <scope>NUCLEOTIDE SEQUENCE [LARGE SCALE GENOMIC DNA]</scope>
    <source>
        <strain evidence="3">4G2_DIV0659</strain>
    </source>
</reference>
<dbReference type="EMBL" id="NGLE02000001">
    <property type="protein sequence ID" value="MEI5995286.1"/>
    <property type="molecule type" value="Genomic_DNA"/>
</dbReference>
<sequence length="303" mass="35593">MVLYHVNKQEMIEIQEEVFTNEKELQTLIESNLEILFNLKFVSTEFSVDKFRLDTVAYDEETKSFVIIEYKKGKRFSVIDQGYAYLNTLVAHKGEFVLSYNEQYPDQLKRINDIEWSQTRIIFVANDYTSYQFGAINNPDLPIDLVKVKKYKNGLMNVEMLAKTIVKQNITANHKKEDINRKGLSKEIKVYTEEEHVAKGSEEIQELYEELKELILSWDSAIQIKPVKLYNSFKLKRNIVDIHIQKKALKLWINLKYGELHDPEHTARNVSETGHWGNGDYEILMKDNQNIEYIASLIKQSRV</sequence>
<dbReference type="InterPro" id="IPR011856">
    <property type="entry name" value="tRNA_endonuc-like_dom_sf"/>
</dbReference>
<name>A0A242CIV2_9ENTE</name>
<comment type="caution">
    <text evidence="3">The sequence shown here is derived from an EMBL/GenBank/DDBJ whole genome shotgun (WGS) entry which is preliminary data.</text>
</comment>
<organism evidence="3">
    <name type="scientific">Candidatus Enterococcus mansonii</name>
    <dbReference type="NCBI Taxonomy" id="1834181"/>
    <lineage>
        <taxon>Bacteria</taxon>
        <taxon>Bacillati</taxon>
        <taxon>Bacillota</taxon>
        <taxon>Bacilli</taxon>
        <taxon>Lactobacillales</taxon>
        <taxon>Enterococcaceae</taxon>
        <taxon>Enterococcus</taxon>
    </lineage>
</organism>
<protein>
    <recommendedName>
        <fullName evidence="1">DUF5655 domain-containing protein</fullName>
    </recommendedName>
</protein>
<feature type="domain" description="DUF5655" evidence="1">
    <location>
        <begin position="194"/>
        <end position="300"/>
    </location>
</feature>
<dbReference type="Proteomes" id="UP000195139">
    <property type="component" value="Unassembled WGS sequence"/>
</dbReference>
<dbReference type="OrthoDB" id="9798761at2"/>
<dbReference type="Gene3D" id="3.40.1350.10">
    <property type="match status" value="1"/>
</dbReference>
<accession>A0A242CIV2</accession>
<dbReference type="InterPro" id="IPR043714">
    <property type="entry name" value="DUF5655"/>
</dbReference>
<proteinExistence type="predicted"/>
<dbReference type="GO" id="GO:0003676">
    <property type="term" value="F:nucleic acid binding"/>
    <property type="evidence" value="ECO:0007669"/>
    <property type="project" value="InterPro"/>
</dbReference>
<gene>
    <name evidence="3" type="ORF">A5880_000772</name>
    <name evidence="2" type="ORF">A5880_002876</name>
</gene>
<reference evidence="2 4" key="2">
    <citation type="submission" date="2018-07" db="EMBL/GenBank/DDBJ databases">
        <title>The Genome Sequence of Enterococcus sp. DIV0659b.</title>
        <authorList>
            <consortium name="The Broad Institute Genomics Platform"/>
            <consortium name="The Broad Institute Genomic Center for Infectious Diseases"/>
            <person name="Earl A."/>
            <person name="Manson A."/>
            <person name="Schwartman J."/>
            <person name="Gilmore M."/>
            <person name="Abouelleil A."/>
            <person name="Cao P."/>
            <person name="Chapman S."/>
            <person name="Cusick C."/>
            <person name="Shea T."/>
            <person name="Young S."/>
            <person name="Neafsey D."/>
            <person name="Nusbaum C."/>
            <person name="Birren B."/>
        </authorList>
    </citation>
    <scope>NUCLEOTIDE SEQUENCE [LARGE SCALE GENOMIC DNA]</scope>
    <source>
        <strain evidence="2 4">4G2_DIV0659</strain>
    </source>
</reference>
<dbReference type="STRING" id="1834181.A5880_000772"/>
<evidence type="ECO:0000313" key="4">
    <source>
        <dbReference type="Proteomes" id="UP000195139"/>
    </source>
</evidence>
<dbReference type="AlphaFoldDB" id="A0A242CIV2"/>
<dbReference type="RefSeq" id="WP_086329708.1">
    <property type="nucleotide sequence ID" value="NZ_NGLE02000001.1"/>
</dbReference>
<evidence type="ECO:0000313" key="2">
    <source>
        <dbReference type="EMBL" id="MEI5995286.1"/>
    </source>
</evidence>